<feature type="chain" id="PRO_5012141438" description="GPS domain-containing protein" evidence="3">
    <location>
        <begin position="34"/>
        <end position="642"/>
    </location>
</feature>
<dbReference type="EMBL" id="LSRX01005104">
    <property type="protein sequence ID" value="OLP73617.1"/>
    <property type="molecule type" value="Genomic_DNA"/>
</dbReference>
<sequence length="642" mass="70994">RRGARAQRAQPQPPHLLPLLLAALCEVLEDGTALVLTTLAEDGVFGLGQKIGSAEGRPFRAAAPAVDVSIVDVQTQNVLHMQLTDKPIYVRVTQVPPESNWVCAFLDEDGNWSTAGVRLATAEELTEVFSGSDSSGTWCATTHLSIFSAFVDILLDCTWNANMLTEDGLKEILEREGWWARPPGLSLWILLSSFLLLIAFGCIRDMRVHDSGLWRDEYFLTDLPPKTSPCCRLSGAPAEEAEGPEEGRSFQGREPKEEPKSSPRSFSFQLLGAQGLSFLSLRSQTGFQVHQKLLELAKPTLASRFQERVLCQSILWEVARRCRLHSGSLEMHVWGQRGWVQGSVATQKSAKLKEMVMTLDELLPEAFLAVQASRLRPFWTALLAAQPIYELSLCDLHMTAAKRAKIEMDCILGALSFVALFFSVDDTAVAARSPSECPIEQGSFLWYFFVAMFSVLLSFLPRSLECYLARRSFVQESRRLPRALQLAFRHLAKDLLGFWLFSAFLSLCYFVIIAAFLANLSEAEEGKWMFSFALVLVRKLLLVPVLAGLVAGLGQSAALANSSPASPPKKLGLDLSLLKGSNEVAPSSASSETTVTETWTEKVRELAGRGLTVRQLLEFYAMLGDEVMQHFSPEESTTHDVV</sequence>
<evidence type="ECO:0000256" key="2">
    <source>
        <dbReference type="SAM" id="Phobius"/>
    </source>
</evidence>
<keyword evidence="2" id="KW-0812">Transmembrane</keyword>
<organism evidence="4 5">
    <name type="scientific">Symbiodinium microadriaticum</name>
    <name type="common">Dinoflagellate</name>
    <name type="synonym">Zooxanthella microadriatica</name>
    <dbReference type="NCBI Taxonomy" id="2951"/>
    <lineage>
        <taxon>Eukaryota</taxon>
        <taxon>Sar</taxon>
        <taxon>Alveolata</taxon>
        <taxon>Dinophyceae</taxon>
        <taxon>Suessiales</taxon>
        <taxon>Symbiodiniaceae</taxon>
        <taxon>Symbiodinium</taxon>
    </lineage>
</organism>
<keyword evidence="5" id="KW-1185">Reference proteome</keyword>
<proteinExistence type="predicted"/>
<feature type="transmembrane region" description="Helical" evidence="2">
    <location>
        <begin position="444"/>
        <end position="461"/>
    </location>
</feature>
<keyword evidence="2" id="KW-1133">Transmembrane helix</keyword>
<keyword evidence="3" id="KW-0732">Signal</keyword>
<feature type="non-terminal residue" evidence="4">
    <location>
        <position position="642"/>
    </location>
</feature>
<evidence type="ECO:0000256" key="3">
    <source>
        <dbReference type="SAM" id="SignalP"/>
    </source>
</evidence>
<dbReference type="Gene3D" id="2.60.220.50">
    <property type="match status" value="1"/>
</dbReference>
<dbReference type="AlphaFoldDB" id="A0A1Q9BSH8"/>
<evidence type="ECO:0000313" key="5">
    <source>
        <dbReference type="Proteomes" id="UP000186817"/>
    </source>
</evidence>
<feature type="transmembrane region" description="Helical" evidence="2">
    <location>
        <begin position="495"/>
        <end position="520"/>
    </location>
</feature>
<feature type="transmembrane region" description="Helical" evidence="2">
    <location>
        <begin position="185"/>
        <end position="203"/>
    </location>
</feature>
<feature type="signal peptide" evidence="3">
    <location>
        <begin position="1"/>
        <end position="33"/>
    </location>
</feature>
<reference evidence="4 5" key="1">
    <citation type="submission" date="2016-02" db="EMBL/GenBank/DDBJ databases">
        <title>Genome analysis of coral dinoflagellate symbionts highlights evolutionary adaptations to a symbiotic lifestyle.</title>
        <authorList>
            <person name="Aranda M."/>
            <person name="Li Y."/>
            <person name="Liew Y.J."/>
            <person name="Baumgarten S."/>
            <person name="Simakov O."/>
            <person name="Wilson M."/>
            <person name="Piel J."/>
            <person name="Ashoor H."/>
            <person name="Bougouffa S."/>
            <person name="Bajic V.B."/>
            <person name="Ryu T."/>
            <person name="Ravasi T."/>
            <person name="Bayer T."/>
            <person name="Micklem G."/>
            <person name="Kim H."/>
            <person name="Bhak J."/>
            <person name="Lajeunesse T.C."/>
            <person name="Voolstra C.R."/>
        </authorList>
    </citation>
    <scope>NUCLEOTIDE SEQUENCE [LARGE SCALE GENOMIC DNA]</scope>
    <source>
        <strain evidence="4 5">CCMP2467</strain>
    </source>
</reference>
<name>A0A1Q9BSH8_SYMMI</name>
<feature type="transmembrane region" description="Helical" evidence="2">
    <location>
        <begin position="406"/>
        <end position="424"/>
    </location>
</feature>
<dbReference type="Proteomes" id="UP000186817">
    <property type="component" value="Unassembled WGS sequence"/>
</dbReference>
<dbReference type="OrthoDB" id="419922at2759"/>
<evidence type="ECO:0008006" key="6">
    <source>
        <dbReference type="Google" id="ProtNLM"/>
    </source>
</evidence>
<protein>
    <recommendedName>
        <fullName evidence="6">GPS domain-containing protein</fullName>
    </recommendedName>
</protein>
<feature type="compositionally biased region" description="Basic and acidic residues" evidence="1">
    <location>
        <begin position="245"/>
        <end position="261"/>
    </location>
</feature>
<feature type="transmembrane region" description="Helical" evidence="2">
    <location>
        <begin position="540"/>
        <end position="560"/>
    </location>
</feature>
<keyword evidence="2" id="KW-0472">Membrane</keyword>
<evidence type="ECO:0000313" key="4">
    <source>
        <dbReference type="EMBL" id="OLP73617.1"/>
    </source>
</evidence>
<feature type="region of interest" description="Disordered" evidence="1">
    <location>
        <begin position="233"/>
        <end position="264"/>
    </location>
</feature>
<feature type="non-terminal residue" evidence="4">
    <location>
        <position position="1"/>
    </location>
</feature>
<dbReference type="InterPro" id="IPR046338">
    <property type="entry name" value="GAIN_dom_sf"/>
</dbReference>
<evidence type="ECO:0000256" key="1">
    <source>
        <dbReference type="SAM" id="MobiDB-lite"/>
    </source>
</evidence>
<accession>A0A1Q9BSH8</accession>
<gene>
    <name evidence="4" type="ORF">AK812_SmicGene47091</name>
</gene>
<comment type="caution">
    <text evidence="4">The sequence shown here is derived from an EMBL/GenBank/DDBJ whole genome shotgun (WGS) entry which is preliminary data.</text>
</comment>